<proteinExistence type="predicted"/>
<sequence length="20" mass="2366">MCTMHCYFSNFPFPDLHTSS</sequence>
<dbReference type="AlphaFoldDB" id="A0A0E9W4V0"/>
<dbReference type="EMBL" id="GBXM01023188">
    <property type="protein sequence ID" value="JAH85389.1"/>
    <property type="molecule type" value="Transcribed_RNA"/>
</dbReference>
<accession>A0A0E9W4V0</accession>
<protein>
    <submittedName>
        <fullName evidence="1">Uncharacterized protein</fullName>
    </submittedName>
</protein>
<reference evidence="1" key="2">
    <citation type="journal article" date="2015" name="Fish Shellfish Immunol.">
        <title>Early steps in the European eel (Anguilla anguilla)-Vibrio vulnificus interaction in the gills: Role of the RtxA13 toxin.</title>
        <authorList>
            <person name="Callol A."/>
            <person name="Pajuelo D."/>
            <person name="Ebbesson L."/>
            <person name="Teles M."/>
            <person name="MacKenzie S."/>
            <person name="Amaro C."/>
        </authorList>
    </citation>
    <scope>NUCLEOTIDE SEQUENCE</scope>
</reference>
<organism evidence="1">
    <name type="scientific">Anguilla anguilla</name>
    <name type="common">European freshwater eel</name>
    <name type="synonym">Muraena anguilla</name>
    <dbReference type="NCBI Taxonomy" id="7936"/>
    <lineage>
        <taxon>Eukaryota</taxon>
        <taxon>Metazoa</taxon>
        <taxon>Chordata</taxon>
        <taxon>Craniata</taxon>
        <taxon>Vertebrata</taxon>
        <taxon>Euteleostomi</taxon>
        <taxon>Actinopterygii</taxon>
        <taxon>Neopterygii</taxon>
        <taxon>Teleostei</taxon>
        <taxon>Anguilliformes</taxon>
        <taxon>Anguillidae</taxon>
        <taxon>Anguilla</taxon>
    </lineage>
</organism>
<name>A0A0E9W4V0_ANGAN</name>
<evidence type="ECO:0000313" key="1">
    <source>
        <dbReference type="EMBL" id="JAH85389.1"/>
    </source>
</evidence>
<reference evidence="1" key="1">
    <citation type="submission" date="2014-11" db="EMBL/GenBank/DDBJ databases">
        <authorList>
            <person name="Amaro Gonzalez C."/>
        </authorList>
    </citation>
    <scope>NUCLEOTIDE SEQUENCE</scope>
</reference>